<reference evidence="4 5" key="2">
    <citation type="submission" date="2024-05" db="EMBL/GenBank/DDBJ databases">
        <authorList>
            <person name="Chen Y."/>
            <person name="Shah S."/>
            <person name="Dougan E. K."/>
            <person name="Thang M."/>
            <person name="Chan C."/>
        </authorList>
    </citation>
    <scope>NUCLEOTIDE SEQUENCE [LARGE SCALE GENOMIC DNA]</scope>
</reference>
<organism evidence="3">
    <name type="scientific">Cladocopium goreaui</name>
    <dbReference type="NCBI Taxonomy" id="2562237"/>
    <lineage>
        <taxon>Eukaryota</taxon>
        <taxon>Sar</taxon>
        <taxon>Alveolata</taxon>
        <taxon>Dinophyceae</taxon>
        <taxon>Suessiales</taxon>
        <taxon>Symbiodiniaceae</taxon>
        <taxon>Cladocopium</taxon>
    </lineage>
</organism>
<evidence type="ECO:0000256" key="1">
    <source>
        <dbReference type="SAM" id="MobiDB-lite"/>
    </source>
</evidence>
<comment type="caution">
    <text evidence="3">The sequence shown here is derived from an EMBL/GenBank/DDBJ whole genome shotgun (WGS) entry which is preliminary data.</text>
</comment>
<evidence type="ECO:0000256" key="2">
    <source>
        <dbReference type="SAM" id="Phobius"/>
    </source>
</evidence>
<dbReference type="AlphaFoldDB" id="A0A9P1DNS0"/>
<dbReference type="EMBL" id="CAMXCT020005890">
    <property type="protein sequence ID" value="CAL1166881.1"/>
    <property type="molecule type" value="Genomic_DNA"/>
</dbReference>
<feature type="transmembrane region" description="Helical" evidence="2">
    <location>
        <begin position="348"/>
        <end position="369"/>
    </location>
</feature>
<keyword evidence="2" id="KW-1133">Transmembrane helix</keyword>
<feature type="transmembrane region" description="Helical" evidence="2">
    <location>
        <begin position="6"/>
        <end position="32"/>
    </location>
</feature>
<name>A0A9P1DNS0_9DINO</name>
<sequence length="770" mass="85813">MSFAEVTAVTIVPGLHLVTSPYVTMAVLLLMVQLSCWRAGSFVDPFLHPVHVLRPKHYSRFGLGEHQRACSFFGITSLGIRLACSVAYTGIFLLFVVYRVEPILCTERSLVEAHWAYYYKSEIDSDLKRCNAQSNNVNSTACRTIRDFERRCHDPAWWSEHLRKQALEEVGLACDRKTHEVTNFAPFLAMGYIKAQYCMAANGTQFNCTESAMPMDTKRDLDLGIWTSGEITLDQVCTSWPPAPFQYYCNILFDSTGFCSSPDEKSLVWDSILSRSCELHECAALLSDWLQDTLVKSEKLNLCDCKSCKHWSRTTICTLEEVDIANRRRAGLPEYISLDIGMMAGDPWYGVQVFAVMLMVAWPLIWCFASAMFCCCSGNPFAVPSNAELQESIVAEEVALRNELRSNGYIARSPGFNRLFMLIELGFFVADIILDCQMFWLYQDRQHYWFAAAQGFIILRTIIDLSLNHVVCSYRLLADIWHSFRTNLRTDSVLLLVQSEKTGEAVLSMFLQVYGLFYVTDHTSYWTASLSLILSAGGITYGCYIYFDLAVVFGETCAEIVPSQEAAIELEPAQETCVGGRPRITLRKGVVLLALRTRPLEELQEHLANIRSCALALAPPPDDVGGAQALQIVSAPVSPLTSVVGQEPSPSSAPELGKDKATSWNSRTLEAEPQAEAGEDGMAKIEAALATAVVVQQIFTFLELAGGSGRQAGNTITALLGKLQELARDRELWIHRCLAEKELQYASSLCKKGLHERFLATPLPETAACR</sequence>
<evidence type="ECO:0000313" key="4">
    <source>
        <dbReference type="EMBL" id="CAL4800818.1"/>
    </source>
</evidence>
<keyword evidence="2" id="KW-0812">Transmembrane</keyword>
<dbReference type="OrthoDB" id="407098at2759"/>
<accession>A0A9P1DNS0</accession>
<keyword evidence="5" id="KW-1185">Reference proteome</keyword>
<reference evidence="3" key="1">
    <citation type="submission" date="2022-10" db="EMBL/GenBank/DDBJ databases">
        <authorList>
            <person name="Chen Y."/>
            <person name="Dougan E. K."/>
            <person name="Chan C."/>
            <person name="Rhodes N."/>
            <person name="Thang M."/>
        </authorList>
    </citation>
    <scope>NUCLEOTIDE SEQUENCE</scope>
</reference>
<dbReference type="EMBL" id="CAMXCT030005890">
    <property type="protein sequence ID" value="CAL4800818.1"/>
    <property type="molecule type" value="Genomic_DNA"/>
</dbReference>
<feature type="region of interest" description="Disordered" evidence="1">
    <location>
        <begin position="643"/>
        <end position="662"/>
    </location>
</feature>
<evidence type="ECO:0000313" key="5">
    <source>
        <dbReference type="Proteomes" id="UP001152797"/>
    </source>
</evidence>
<dbReference type="Proteomes" id="UP001152797">
    <property type="component" value="Unassembled WGS sequence"/>
</dbReference>
<gene>
    <name evidence="3" type="ORF">C1SCF055_LOCUS38468</name>
</gene>
<protein>
    <submittedName>
        <fullName evidence="3">Uncharacterized protein</fullName>
    </submittedName>
</protein>
<feature type="transmembrane region" description="Helical" evidence="2">
    <location>
        <begin position="419"/>
        <end position="442"/>
    </location>
</feature>
<feature type="transmembrane region" description="Helical" evidence="2">
    <location>
        <begin position="448"/>
        <end position="467"/>
    </location>
</feature>
<evidence type="ECO:0000313" key="3">
    <source>
        <dbReference type="EMBL" id="CAI4013506.1"/>
    </source>
</evidence>
<feature type="transmembrane region" description="Helical" evidence="2">
    <location>
        <begin position="78"/>
        <end position="98"/>
    </location>
</feature>
<keyword evidence="2" id="KW-0472">Membrane</keyword>
<feature type="compositionally biased region" description="Polar residues" evidence="1">
    <location>
        <begin position="643"/>
        <end position="652"/>
    </location>
</feature>
<dbReference type="EMBL" id="CAMXCT010005890">
    <property type="protein sequence ID" value="CAI4013506.1"/>
    <property type="molecule type" value="Genomic_DNA"/>
</dbReference>
<proteinExistence type="predicted"/>